<accession>L9LB80</accession>
<keyword evidence="2" id="KW-1185">Reference proteome</keyword>
<dbReference type="InParanoid" id="L9LB80"/>
<dbReference type="EMBL" id="KB320439">
    <property type="protein sequence ID" value="ELW72201.1"/>
    <property type="molecule type" value="Genomic_DNA"/>
</dbReference>
<dbReference type="Proteomes" id="UP000011518">
    <property type="component" value="Unassembled WGS sequence"/>
</dbReference>
<proteinExistence type="predicted"/>
<sequence>MQPAAWEGGLAQQVQMDLTFRAAPVLQAFGLPPVYTAPSQPDQVYSECGESHHFAMQSPSKCFQRTTEADLEGEDVTHRAGQKRLSCWKPTWTLAVEKSSLLQALPPQKEGKTLPGTVTS</sequence>
<protein>
    <submittedName>
        <fullName evidence="1">Uncharacterized protein</fullName>
    </submittedName>
</protein>
<dbReference type="AlphaFoldDB" id="L9LB80"/>
<organism evidence="1 2">
    <name type="scientific">Tupaia chinensis</name>
    <name type="common">Chinese tree shrew</name>
    <name type="synonym">Tupaia belangeri chinensis</name>
    <dbReference type="NCBI Taxonomy" id="246437"/>
    <lineage>
        <taxon>Eukaryota</taxon>
        <taxon>Metazoa</taxon>
        <taxon>Chordata</taxon>
        <taxon>Craniata</taxon>
        <taxon>Vertebrata</taxon>
        <taxon>Euteleostomi</taxon>
        <taxon>Mammalia</taxon>
        <taxon>Eutheria</taxon>
        <taxon>Euarchontoglires</taxon>
        <taxon>Scandentia</taxon>
        <taxon>Tupaiidae</taxon>
        <taxon>Tupaia</taxon>
    </lineage>
</organism>
<name>L9LB80_TUPCH</name>
<reference evidence="2" key="2">
    <citation type="journal article" date="2013" name="Nat. Commun.">
        <title>Genome of the Chinese tree shrew.</title>
        <authorList>
            <person name="Fan Y."/>
            <person name="Huang Z.Y."/>
            <person name="Cao C.C."/>
            <person name="Chen C.S."/>
            <person name="Chen Y.X."/>
            <person name="Fan D.D."/>
            <person name="He J."/>
            <person name="Hou H.L."/>
            <person name="Hu L."/>
            <person name="Hu X.T."/>
            <person name="Jiang X.T."/>
            <person name="Lai R."/>
            <person name="Lang Y.S."/>
            <person name="Liang B."/>
            <person name="Liao S.G."/>
            <person name="Mu D."/>
            <person name="Ma Y.Y."/>
            <person name="Niu Y.Y."/>
            <person name="Sun X.Q."/>
            <person name="Xia J.Q."/>
            <person name="Xiao J."/>
            <person name="Xiong Z.Q."/>
            <person name="Xu L."/>
            <person name="Yang L."/>
            <person name="Zhang Y."/>
            <person name="Zhao W."/>
            <person name="Zhao X.D."/>
            <person name="Zheng Y.T."/>
            <person name="Zhou J.M."/>
            <person name="Zhu Y.B."/>
            <person name="Zhang G.J."/>
            <person name="Wang J."/>
            <person name="Yao Y.G."/>
        </authorList>
    </citation>
    <scope>NUCLEOTIDE SEQUENCE [LARGE SCALE GENOMIC DNA]</scope>
</reference>
<evidence type="ECO:0000313" key="1">
    <source>
        <dbReference type="EMBL" id="ELW72201.1"/>
    </source>
</evidence>
<reference evidence="2" key="1">
    <citation type="submission" date="2012-07" db="EMBL/GenBank/DDBJ databases">
        <title>Genome of the Chinese tree shrew, a rising model animal genetically related to primates.</title>
        <authorList>
            <person name="Zhang G."/>
            <person name="Fan Y."/>
            <person name="Yao Y."/>
            <person name="Huang Z."/>
        </authorList>
    </citation>
    <scope>NUCLEOTIDE SEQUENCE [LARGE SCALE GENOMIC DNA]</scope>
</reference>
<gene>
    <name evidence="1" type="ORF">TREES_T100006174</name>
</gene>
<evidence type="ECO:0000313" key="2">
    <source>
        <dbReference type="Proteomes" id="UP000011518"/>
    </source>
</evidence>